<comment type="caution">
    <text evidence="1">The sequence shown here is derived from an EMBL/GenBank/DDBJ whole genome shotgun (WGS) entry which is preliminary data.</text>
</comment>
<dbReference type="RefSeq" id="WP_186910481.1">
    <property type="nucleotide sequence ID" value="NZ_JACOFV010000001.1"/>
</dbReference>
<evidence type="ECO:0000313" key="2">
    <source>
        <dbReference type="Proteomes" id="UP000634011"/>
    </source>
</evidence>
<dbReference type="Proteomes" id="UP000634011">
    <property type="component" value="Unassembled WGS sequence"/>
</dbReference>
<sequence length="292" mass="31155">MSISSIPPLPPVAPAIAPEQASVVTLNPNAVEQASAVNTTETGDSIVELSTLALQQNTQQLSVQKQIITLNSTQENALKHLESLAASTNANTSNNRSVIDQRTPATFDTTEALLNAELKSTLNNEAFIDAINTESHASVLNEVNTNAITTPNTVVTSPSITQSISATTGNIINPTNTAAQSVQIYTTHITISPPVDHAAIATINSMDYATETGSNPAVAAAIAAYQLSNGILKDEVDKTPGKFKSDEVSVKGVTLLDATERINDNDAEQKAKREIPWIWKRVLRIKKKFMKA</sequence>
<proteinExistence type="predicted"/>
<gene>
    <name evidence="1" type="ORF">H8K32_00340</name>
</gene>
<protein>
    <submittedName>
        <fullName evidence="1">Uncharacterized protein</fullName>
    </submittedName>
</protein>
<evidence type="ECO:0000313" key="1">
    <source>
        <dbReference type="EMBL" id="MBC3860535.1"/>
    </source>
</evidence>
<name>A0A923KJF4_9BURK</name>
<keyword evidence="2" id="KW-1185">Reference proteome</keyword>
<accession>A0A923KJF4</accession>
<dbReference type="AlphaFoldDB" id="A0A923KJF4"/>
<reference evidence="1" key="1">
    <citation type="submission" date="2020-08" db="EMBL/GenBank/DDBJ databases">
        <title>Novel species isolated from subtropical streams in China.</title>
        <authorList>
            <person name="Lu H."/>
        </authorList>
    </citation>
    <scope>NUCLEOTIDE SEQUENCE</scope>
    <source>
        <strain evidence="1">KACC 12607</strain>
    </source>
</reference>
<dbReference type="EMBL" id="JACOFV010000001">
    <property type="protein sequence ID" value="MBC3860535.1"/>
    <property type="molecule type" value="Genomic_DNA"/>
</dbReference>
<organism evidence="1 2">
    <name type="scientific">Undibacterium jejuense</name>
    <dbReference type="NCBI Taxonomy" id="1344949"/>
    <lineage>
        <taxon>Bacteria</taxon>
        <taxon>Pseudomonadati</taxon>
        <taxon>Pseudomonadota</taxon>
        <taxon>Betaproteobacteria</taxon>
        <taxon>Burkholderiales</taxon>
        <taxon>Oxalobacteraceae</taxon>
        <taxon>Undibacterium</taxon>
    </lineage>
</organism>